<organism evidence="3 4">
    <name type="scientific">Araneus ventricosus</name>
    <name type="common">Orbweaver spider</name>
    <name type="synonym">Epeira ventricosa</name>
    <dbReference type="NCBI Taxonomy" id="182803"/>
    <lineage>
        <taxon>Eukaryota</taxon>
        <taxon>Metazoa</taxon>
        <taxon>Ecdysozoa</taxon>
        <taxon>Arthropoda</taxon>
        <taxon>Chelicerata</taxon>
        <taxon>Arachnida</taxon>
        <taxon>Araneae</taxon>
        <taxon>Araneomorphae</taxon>
        <taxon>Entelegynae</taxon>
        <taxon>Araneoidea</taxon>
        <taxon>Araneidae</taxon>
        <taxon>Araneus</taxon>
    </lineage>
</organism>
<keyword evidence="4" id="KW-1185">Reference proteome</keyword>
<name>A0A4Y2GBE0_ARAVE</name>
<feature type="domain" description="OCRE" evidence="2">
    <location>
        <begin position="145"/>
        <end position="194"/>
    </location>
</feature>
<feature type="compositionally biased region" description="Basic and acidic residues" evidence="1">
    <location>
        <begin position="235"/>
        <end position="252"/>
    </location>
</feature>
<reference evidence="3 4" key="1">
    <citation type="journal article" date="2019" name="Sci. Rep.">
        <title>Orb-weaving spider Araneus ventricosus genome elucidates the spidroin gene catalogue.</title>
        <authorList>
            <person name="Kono N."/>
            <person name="Nakamura H."/>
            <person name="Ohtoshi R."/>
            <person name="Moran D.A.P."/>
            <person name="Shinohara A."/>
            <person name="Yoshida Y."/>
            <person name="Fujiwara M."/>
            <person name="Mori M."/>
            <person name="Tomita M."/>
            <person name="Arakawa K."/>
        </authorList>
    </citation>
    <scope>NUCLEOTIDE SEQUENCE [LARGE SCALE GENOMIC DNA]</scope>
</reference>
<evidence type="ECO:0000313" key="3">
    <source>
        <dbReference type="EMBL" id="GBM50671.1"/>
    </source>
</evidence>
<dbReference type="EMBL" id="BGPR01001307">
    <property type="protein sequence ID" value="GBM50671.1"/>
    <property type="molecule type" value="Genomic_DNA"/>
</dbReference>
<accession>A0A4Y2GBE0</accession>
<feature type="compositionally biased region" description="Basic and acidic residues" evidence="1">
    <location>
        <begin position="210"/>
        <end position="227"/>
    </location>
</feature>
<evidence type="ECO:0000256" key="1">
    <source>
        <dbReference type="SAM" id="MobiDB-lite"/>
    </source>
</evidence>
<dbReference type="InterPro" id="IPR041591">
    <property type="entry name" value="OCRE"/>
</dbReference>
<feature type="region of interest" description="Disordered" evidence="1">
    <location>
        <begin position="100"/>
        <end position="129"/>
    </location>
</feature>
<sequence length="302" mass="34531">MSDTNTELFYVPQTGSYYKYDYSKHKYELHKKTEETCDSNVHDACDSVADKVDNLNINDCENFPNSNSEQISEEKSSYCSQSQNSPLQKHYTININLTSEVVPPQSGNTDTEVPGDSSTDWLPPEGSNTTVKDLVTEVAEQNSGMSDYIYDERCSMYYCRSNGNYYDPIRKLLYDPRARIYYLYIQETLSYEFYCKADAISDESNQELSTDGKEPLQKPVSKAEARKRFWKRKQKESTEKDEIPSSDNKEDSLQDESTVNEGFSSPEAGEIFSSDSESELMKDNPVSPAKEGRMFELIQLCD</sequence>
<evidence type="ECO:0000313" key="4">
    <source>
        <dbReference type="Proteomes" id="UP000499080"/>
    </source>
</evidence>
<feature type="region of interest" description="Disordered" evidence="1">
    <location>
        <begin position="206"/>
        <end position="293"/>
    </location>
</feature>
<gene>
    <name evidence="3" type="ORF">AVEN_45946_1</name>
</gene>
<dbReference type="Pfam" id="PF17780">
    <property type="entry name" value="OCRE"/>
    <property type="match status" value="1"/>
</dbReference>
<evidence type="ECO:0000259" key="2">
    <source>
        <dbReference type="Pfam" id="PF17780"/>
    </source>
</evidence>
<dbReference type="OrthoDB" id="2538319at2759"/>
<comment type="caution">
    <text evidence="3">The sequence shown here is derived from an EMBL/GenBank/DDBJ whole genome shotgun (WGS) entry which is preliminary data.</text>
</comment>
<protein>
    <recommendedName>
        <fullName evidence="2">OCRE domain-containing protein</fullName>
    </recommendedName>
</protein>
<dbReference type="Proteomes" id="UP000499080">
    <property type="component" value="Unassembled WGS sequence"/>
</dbReference>
<dbReference type="AlphaFoldDB" id="A0A4Y2GBE0"/>
<feature type="region of interest" description="Disordered" evidence="1">
    <location>
        <begin position="63"/>
        <end position="83"/>
    </location>
</feature>
<proteinExistence type="predicted"/>